<comment type="catalytic activity">
    <reaction evidence="8">
        <text>a 5,6-dihydrouridine in mRNA + NADP(+) = a uridine in mRNA + NADPH + H(+)</text>
        <dbReference type="Rhea" id="RHEA:69855"/>
        <dbReference type="Rhea" id="RHEA-COMP:14658"/>
        <dbReference type="Rhea" id="RHEA-COMP:17789"/>
        <dbReference type="ChEBI" id="CHEBI:15378"/>
        <dbReference type="ChEBI" id="CHEBI:57783"/>
        <dbReference type="ChEBI" id="CHEBI:58349"/>
        <dbReference type="ChEBI" id="CHEBI:65315"/>
        <dbReference type="ChEBI" id="CHEBI:74443"/>
    </reaction>
    <physiologicalReaction direction="right-to-left" evidence="8">
        <dbReference type="Rhea" id="RHEA:69857"/>
    </physiologicalReaction>
</comment>
<evidence type="ECO:0000256" key="8">
    <source>
        <dbReference type="ARBA" id="ARBA00049447"/>
    </source>
</evidence>
<dbReference type="InterPro" id="IPR013785">
    <property type="entry name" value="Aldolase_TIM"/>
</dbReference>
<feature type="compositionally biased region" description="Low complexity" evidence="9">
    <location>
        <begin position="350"/>
        <end position="359"/>
    </location>
</feature>
<feature type="domain" description="DUS-like FMN-binding" evidence="11">
    <location>
        <begin position="27"/>
        <end position="214"/>
    </location>
</feature>
<dbReference type="GO" id="GO:0006397">
    <property type="term" value="P:mRNA processing"/>
    <property type="evidence" value="ECO:0007669"/>
    <property type="project" value="UniProtKB-KW"/>
</dbReference>
<protein>
    <submittedName>
        <fullName evidence="12">FMN-linked oxidoreductase</fullName>
    </submittedName>
</protein>
<dbReference type="PROSITE" id="PS01136">
    <property type="entry name" value="UPF0034"/>
    <property type="match status" value="1"/>
</dbReference>
<dbReference type="GO" id="GO:0050660">
    <property type="term" value="F:flavin adenine dinucleotide binding"/>
    <property type="evidence" value="ECO:0007669"/>
    <property type="project" value="InterPro"/>
</dbReference>
<dbReference type="PANTHER" id="PTHR45936:SF1">
    <property type="entry name" value="TRNA-DIHYDROURIDINE(20) SYNTHASE [NAD(P)+]-LIKE"/>
    <property type="match status" value="1"/>
</dbReference>
<dbReference type="SUPFAM" id="SSF51395">
    <property type="entry name" value="FMN-linked oxidoreductases"/>
    <property type="match status" value="1"/>
</dbReference>
<dbReference type="Proteomes" id="UP000070544">
    <property type="component" value="Unassembled WGS sequence"/>
</dbReference>
<dbReference type="STRING" id="1344416.A0A139A9S3"/>
<evidence type="ECO:0000313" key="12">
    <source>
        <dbReference type="EMBL" id="KXS13591.1"/>
    </source>
</evidence>
<feature type="compositionally biased region" description="Basic and acidic residues" evidence="9">
    <location>
        <begin position="340"/>
        <end position="349"/>
    </location>
</feature>
<evidence type="ECO:0000256" key="9">
    <source>
        <dbReference type="SAM" id="MobiDB-lite"/>
    </source>
</evidence>
<keyword evidence="5" id="KW-0819">tRNA processing</keyword>
<evidence type="ECO:0000256" key="7">
    <source>
        <dbReference type="ARBA" id="ARBA00048342"/>
    </source>
</evidence>
<evidence type="ECO:0000256" key="2">
    <source>
        <dbReference type="ARBA" id="ARBA00022630"/>
    </source>
</evidence>
<dbReference type="GO" id="GO:0005737">
    <property type="term" value="C:cytoplasm"/>
    <property type="evidence" value="ECO:0007669"/>
    <property type="project" value="TreeGrafter"/>
</dbReference>
<keyword evidence="10" id="KW-0732">Signal</keyword>
<organism evidence="12 13">
    <name type="scientific">Gonapodya prolifera (strain JEL478)</name>
    <name type="common">Monoblepharis prolifera</name>
    <dbReference type="NCBI Taxonomy" id="1344416"/>
    <lineage>
        <taxon>Eukaryota</taxon>
        <taxon>Fungi</taxon>
        <taxon>Fungi incertae sedis</taxon>
        <taxon>Chytridiomycota</taxon>
        <taxon>Chytridiomycota incertae sedis</taxon>
        <taxon>Monoblepharidomycetes</taxon>
        <taxon>Monoblepharidales</taxon>
        <taxon>Gonapodyaceae</taxon>
        <taxon>Gonapodya</taxon>
    </lineage>
</organism>
<evidence type="ECO:0000256" key="5">
    <source>
        <dbReference type="ARBA" id="ARBA00022694"/>
    </source>
</evidence>
<dbReference type="Gene3D" id="3.20.20.70">
    <property type="entry name" value="Aldolase class I"/>
    <property type="match status" value="1"/>
</dbReference>
<evidence type="ECO:0000256" key="3">
    <source>
        <dbReference type="ARBA" id="ARBA00022643"/>
    </source>
</evidence>
<dbReference type="CDD" id="cd02801">
    <property type="entry name" value="DUS_like_FMN"/>
    <property type="match status" value="1"/>
</dbReference>
<accession>A0A139A9S3</accession>
<dbReference type="PANTHER" id="PTHR45936">
    <property type="entry name" value="TRNA-DIHYDROURIDINE(20) SYNTHASE [NAD(P)+]-LIKE"/>
    <property type="match status" value="1"/>
</dbReference>
<dbReference type="OrthoDB" id="10262250at2759"/>
<comment type="cofactor">
    <cofactor evidence="1">
        <name>FMN</name>
        <dbReference type="ChEBI" id="CHEBI:58210"/>
    </cofactor>
</comment>
<feature type="signal peptide" evidence="10">
    <location>
        <begin position="1"/>
        <end position="17"/>
    </location>
</feature>
<proteinExistence type="predicted"/>
<evidence type="ECO:0000256" key="1">
    <source>
        <dbReference type="ARBA" id="ARBA00001917"/>
    </source>
</evidence>
<evidence type="ECO:0000256" key="6">
    <source>
        <dbReference type="ARBA" id="ARBA00023002"/>
    </source>
</evidence>
<dbReference type="Pfam" id="PF01207">
    <property type="entry name" value="Dus"/>
    <property type="match status" value="1"/>
</dbReference>
<name>A0A139A9S3_GONPJ</name>
<comment type="catalytic activity">
    <reaction evidence="7">
        <text>a 5,6-dihydrouridine in mRNA + NAD(+) = a uridine in mRNA + NADH + H(+)</text>
        <dbReference type="Rhea" id="RHEA:69851"/>
        <dbReference type="Rhea" id="RHEA-COMP:14658"/>
        <dbReference type="Rhea" id="RHEA-COMP:17789"/>
        <dbReference type="ChEBI" id="CHEBI:15378"/>
        <dbReference type="ChEBI" id="CHEBI:57540"/>
        <dbReference type="ChEBI" id="CHEBI:57945"/>
        <dbReference type="ChEBI" id="CHEBI:65315"/>
        <dbReference type="ChEBI" id="CHEBI:74443"/>
    </reaction>
    <physiologicalReaction direction="right-to-left" evidence="7">
        <dbReference type="Rhea" id="RHEA:69853"/>
    </physiologicalReaction>
</comment>
<evidence type="ECO:0000256" key="10">
    <source>
        <dbReference type="SAM" id="SignalP"/>
    </source>
</evidence>
<feature type="region of interest" description="Disordered" evidence="9">
    <location>
        <begin position="391"/>
        <end position="410"/>
    </location>
</feature>
<dbReference type="GO" id="GO:0017150">
    <property type="term" value="F:tRNA dihydrouridine synthase activity"/>
    <property type="evidence" value="ECO:0007669"/>
    <property type="project" value="InterPro"/>
</dbReference>
<evidence type="ECO:0000259" key="11">
    <source>
        <dbReference type="Pfam" id="PF01207"/>
    </source>
</evidence>
<gene>
    <name evidence="12" type="ORF">M427DRAFT_58410</name>
</gene>
<dbReference type="InterPro" id="IPR052582">
    <property type="entry name" value="tRNA-DUS-like"/>
</dbReference>
<dbReference type="InterPro" id="IPR035587">
    <property type="entry name" value="DUS-like_FMN-bd"/>
</dbReference>
<evidence type="ECO:0000256" key="4">
    <source>
        <dbReference type="ARBA" id="ARBA00022664"/>
    </source>
</evidence>
<feature type="region of interest" description="Disordered" evidence="9">
    <location>
        <begin position="317"/>
        <end position="367"/>
    </location>
</feature>
<evidence type="ECO:0000313" key="13">
    <source>
        <dbReference type="Proteomes" id="UP000070544"/>
    </source>
</evidence>
<feature type="chain" id="PRO_5007296062" evidence="10">
    <location>
        <begin position="18"/>
        <end position="474"/>
    </location>
</feature>
<keyword evidence="6" id="KW-0560">Oxidoreductase</keyword>
<keyword evidence="2" id="KW-0285">Flavoprotein</keyword>
<dbReference type="InterPro" id="IPR018517">
    <property type="entry name" value="tRNA_hU_synthase_CS"/>
</dbReference>
<sequence>MVRVGTLPFRMVALASGADCCYGPEEIDRKVATWTRTLNSTLKTVDFVNPKSSAVDFRIHSIVEAPSKRNFVFQMGTSDPEWAVKAARVIQHDVSAIDINCGCPKHFSVSGGMGAALLEDPDRLVSILTALVQNFPHLAITCKIRLLPNIPSSIPLFLRLQSTGVRAITVHFRTRYDRPSTKAHWDMVSEILRVARVPVIVNGDIYGWESVQTVKRTLLESLRDERDDAVRKEMLDKINRLSFMPARGAISNPSIFRQIRAYLDASTRSRDIEFETAMLDVDTPRLPPLTPVVDLARLYVRLAAYFEHPGHPPVKYTLGQMVPPHAPRIGKGKPRSPSAGDKENYDSSDRTSAARSGSGSRLGPAWASFDNPVQVQEHEGVLREISGNDAATMTVTSPPPPAPAPATKAAPKETICGLMYPAKSMREVCAAFDDDEWYDRMVEGRQQGQGLHDGGIESAGELVERISQLGERGL</sequence>
<reference evidence="12 13" key="1">
    <citation type="journal article" date="2015" name="Genome Biol. Evol.">
        <title>Phylogenomic analyses indicate that early fungi evolved digesting cell walls of algal ancestors of land plants.</title>
        <authorList>
            <person name="Chang Y."/>
            <person name="Wang S."/>
            <person name="Sekimoto S."/>
            <person name="Aerts A.L."/>
            <person name="Choi C."/>
            <person name="Clum A."/>
            <person name="LaButti K.M."/>
            <person name="Lindquist E.A."/>
            <person name="Yee Ngan C."/>
            <person name="Ohm R.A."/>
            <person name="Salamov A.A."/>
            <person name="Grigoriev I.V."/>
            <person name="Spatafora J.W."/>
            <person name="Berbee M.L."/>
        </authorList>
    </citation>
    <scope>NUCLEOTIDE SEQUENCE [LARGE SCALE GENOMIC DNA]</scope>
    <source>
        <strain evidence="12 13">JEL478</strain>
    </source>
</reference>
<dbReference type="AlphaFoldDB" id="A0A139A9S3"/>
<keyword evidence="4" id="KW-0507">mRNA processing</keyword>
<dbReference type="EMBL" id="KQ965776">
    <property type="protein sequence ID" value="KXS13591.1"/>
    <property type="molecule type" value="Genomic_DNA"/>
</dbReference>
<keyword evidence="13" id="KW-1185">Reference proteome</keyword>
<keyword evidence="3" id="KW-0288">FMN</keyword>